<dbReference type="Pfam" id="PF02308">
    <property type="entry name" value="MgtC"/>
    <property type="match status" value="1"/>
</dbReference>
<comment type="subcellular location">
    <subcellularLocation>
        <location evidence="1">Cell membrane</location>
        <topology evidence="1">Multi-pass membrane protein</topology>
    </subcellularLocation>
</comment>
<comment type="similarity">
    <text evidence="2">Belongs to the MgtC/SapB family.</text>
</comment>
<reference evidence="9 10" key="1">
    <citation type="journal article" date="2017" name="ISME J.">
        <title>Energy and carbon metabolisms in a deep terrestrial subsurface fluid microbial community.</title>
        <authorList>
            <person name="Momper L."/>
            <person name="Jungbluth S.P."/>
            <person name="Lee M.D."/>
            <person name="Amend J.P."/>
        </authorList>
    </citation>
    <scope>NUCLEOTIDE SEQUENCE [LARGE SCALE GENOMIC DNA]</scope>
    <source>
        <strain evidence="9">SURF_17</strain>
    </source>
</reference>
<keyword evidence="4 7" id="KW-0812">Transmembrane</keyword>
<evidence type="ECO:0000256" key="6">
    <source>
        <dbReference type="ARBA" id="ARBA00023136"/>
    </source>
</evidence>
<feature type="transmembrane region" description="Helical" evidence="7">
    <location>
        <begin position="43"/>
        <end position="62"/>
    </location>
</feature>
<dbReference type="PANTHER" id="PTHR33778">
    <property type="entry name" value="PROTEIN MGTC"/>
    <property type="match status" value="1"/>
</dbReference>
<evidence type="ECO:0000256" key="1">
    <source>
        <dbReference type="ARBA" id="ARBA00004651"/>
    </source>
</evidence>
<dbReference type="AlphaFoldDB" id="A0A419F2K8"/>
<keyword evidence="3" id="KW-1003">Cell membrane</keyword>
<dbReference type="Proteomes" id="UP000285961">
    <property type="component" value="Unassembled WGS sequence"/>
</dbReference>
<feature type="transmembrane region" description="Helical" evidence="7">
    <location>
        <begin position="74"/>
        <end position="93"/>
    </location>
</feature>
<proteinExistence type="inferred from homology"/>
<gene>
    <name evidence="9" type="ORF">C4532_05675</name>
</gene>
<keyword evidence="5 7" id="KW-1133">Transmembrane helix</keyword>
<evidence type="ECO:0000256" key="4">
    <source>
        <dbReference type="ARBA" id="ARBA00022692"/>
    </source>
</evidence>
<evidence type="ECO:0000256" key="5">
    <source>
        <dbReference type="ARBA" id="ARBA00022989"/>
    </source>
</evidence>
<dbReference type="InterPro" id="IPR049177">
    <property type="entry name" value="MgtC_SapB_SrpB_YhiD_N"/>
</dbReference>
<feature type="domain" description="MgtC/SapB/SrpB/YhiD N-terminal" evidence="8">
    <location>
        <begin position="18"/>
        <end position="145"/>
    </location>
</feature>
<evidence type="ECO:0000256" key="7">
    <source>
        <dbReference type="SAM" id="Phobius"/>
    </source>
</evidence>
<dbReference type="PANTHER" id="PTHR33778:SF1">
    <property type="entry name" value="MAGNESIUM TRANSPORTER YHID-RELATED"/>
    <property type="match status" value="1"/>
</dbReference>
<dbReference type="EMBL" id="QZKI01000041">
    <property type="protein sequence ID" value="RJP72710.1"/>
    <property type="molecule type" value="Genomic_DNA"/>
</dbReference>
<evidence type="ECO:0000259" key="8">
    <source>
        <dbReference type="Pfam" id="PF02308"/>
    </source>
</evidence>
<comment type="caution">
    <text evidence="9">The sequence shown here is derived from an EMBL/GenBank/DDBJ whole genome shotgun (WGS) entry which is preliminary data.</text>
</comment>
<dbReference type="GO" id="GO:0005886">
    <property type="term" value="C:plasma membrane"/>
    <property type="evidence" value="ECO:0007669"/>
    <property type="project" value="UniProtKB-SubCell"/>
</dbReference>
<sequence>MPERGSAMEPYVQVLIKIVVSIVFGGLVGLEREHHNQPAGLKTHIILCVGATLITIVSIEMAHDINGSFRSDPSRIAANIVTGIGFLGGGAILRLGATVRGLTTAACLWTVAGVGMAIGAGYYFAASLTILTVLLTLHFLGRFENVFLHRKKFKEMTLIARSSPDLLGSVEKVLSVHDISIRNIEVSKEFAEPNVELRALVTVPERVNLNKLSDEIFQIPGTIRFELD</sequence>
<feature type="transmembrane region" description="Helical" evidence="7">
    <location>
        <begin position="105"/>
        <end position="124"/>
    </location>
</feature>
<accession>A0A419F2K8</accession>
<evidence type="ECO:0000313" key="10">
    <source>
        <dbReference type="Proteomes" id="UP000285961"/>
    </source>
</evidence>
<organism evidence="9 10">
    <name type="scientific">Candidatus Abyssobacteria bacterium SURF_17</name>
    <dbReference type="NCBI Taxonomy" id="2093361"/>
    <lineage>
        <taxon>Bacteria</taxon>
        <taxon>Pseudomonadati</taxon>
        <taxon>Candidatus Hydrogenedentota</taxon>
        <taxon>Candidatus Abyssobacteria</taxon>
    </lineage>
</organism>
<feature type="transmembrane region" description="Helical" evidence="7">
    <location>
        <begin position="12"/>
        <end position="31"/>
    </location>
</feature>
<evidence type="ECO:0000256" key="3">
    <source>
        <dbReference type="ARBA" id="ARBA00022475"/>
    </source>
</evidence>
<dbReference type="PRINTS" id="PR01837">
    <property type="entry name" value="MGTCSAPBPROT"/>
</dbReference>
<evidence type="ECO:0000313" key="9">
    <source>
        <dbReference type="EMBL" id="RJP72710.1"/>
    </source>
</evidence>
<dbReference type="InterPro" id="IPR003416">
    <property type="entry name" value="MgtC/SapB/SrpB/YhiD_fam"/>
</dbReference>
<name>A0A419F2K8_9BACT</name>
<evidence type="ECO:0000256" key="2">
    <source>
        <dbReference type="ARBA" id="ARBA00009298"/>
    </source>
</evidence>
<keyword evidence="6 7" id="KW-0472">Membrane</keyword>
<protein>
    <submittedName>
        <fullName evidence="9">MgtC/SapB family protein</fullName>
    </submittedName>
</protein>